<organism evidence="3 4">
    <name type="scientific">Abrus precatorius</name>
    <name type="common">Indian licorice</name>
    <name type="synonym">Glycine abrus</name>
    <dbReference type="NCBI Taxonomy" id="3816"/>
    <lineage>
        <taxon>Eukaryota</taxon>
        <taxon>Viridiplantae</taxon>
        <taxon>Streptophyta</taxon>
        <taxon>Embryophyta</taxon>
        <taxon>Tracheophyta</taxon>
        <taxon>Spermatophyta</taxon>
        <taxon>Magnoliopsida</taxon>
        <taxon>eudicotyledons</taxon>
        <taxon>Gunneridae</taxon>
        <taxon>Pentapetalae</taxon>
        <taxon>rosids</taxon>
        <taxon>fabids</taxon>
        <taxon>Fabales</taxon>
        <taxon>Fabaceae</taxon>
        <taxon>Papilionoideae</taxon>
        <taxon>50 kb inversion clade</taxon>
        <taxon>NPAAA clade</taxon>
        <taxon>indigoferoid/millettioid clade</taxon>
        <taxon>Abreae</taxon>
        <taxon>Abrus</taxon>
    </lineage>
</organism>
<evidence type="ECO:0000313" key="3">
    <source>
        <dbReference type="Proteomes" id="UP000694853"/>
    </source>
</evidence>
<dbReference type="GO" id="GO:0008380">
    <property type="term" value="P:RNA splicing"/>
    <property type="evidence" value="ECO:0007669"/>
    <property type="project" value="InterPro"/>
</dbReference>
<evidence type="ECO:0000256" key="2">
    <source>
        <dbReference type="PROSITE-ProRule" id="PRU00708"/>
    </source>
</evidence>
<dbReference type="Proteomes" id="UP000694853">
    <property type="component" value="Unplaced"/>
</dbReference>
<dbReference type="NCBIfam" id="TIGR00756">
    <property type="entry name" value="PPR"/>
    <property type="match status" value="1"/>
</dbReference>
<dbReference type="GeneID" id="113874852"/>
<dbReference type="InterPro" id="IPR002885">
    <property type="entry name" value="PPR_rpt"/>
</dbReference>
<feature type="repeat" description="PPR" evidence="2">
    <location>
        <begin position="111"/>
        <end position="145"/>
    </location>
</feature>
<sequence length="266" mass="30775">MKREGFYFDEETYFPILAAFKRKRMKKDYEALTCFYNRSIQENAMQSVVNKVIDIISGSEWGDEVINKLANVKVDFCDNFVIRVLKKLGNCSLKAYEFFHWVRKQSGYEQNTVTYNAIARVLARSDSMEEFWSIIEEMKSMGYELDIVTYVKISRMLQRNKMIEDAVKLYELMMDGTYKPSAEDCSLLLNSISASDKPNLDLVFRVARKYESTGHALSKPIYDAIHRSLTGAGKLDEAENIVNTMRNAGHEPDNITYRQMVFGLCK</sequence>
<dbReference type="PROSITE" id="PS51375">
    <property type="entry name" value="PPR"/>
    <property type="match status" value="3"/>
</dbReference>
<feature type="repeat" description="PPR" evidence="2">
    <location>
        <begin position="146"/>
        <end position="180"/>
    </location>
</feature>
<reference evidence="4" key="2">
    <citation type="submission" date="2025-08" db="UniProtKB">
        <authorList>
            <consortium name="RefSeq"/>
        </authorList>
    </citation>
    <scope>IDENTIFICATION</scope>
    <source>
        <tissue evidence="4">Young leaves</tissue>
    </source>
</reference>
<feature type="repeat" description="PPR" evidence="2">
    <location>
        <begin position="218"/>
        <end position="252"/>
    </location>
</feature>
<reference evidence="3" key="1">
    <citation type="journal article" date="2019" name="Toxins">
        <title>Detection of Abrin-Like and Prepropulchellin-Like Toxin Genes and Transcripts Using Whole Genome Sequencing and Full-Length Transcript Sequencing of Abrus precatorius.</title>
        <authorList>
            <person name="Hovde B.T."/>
            <person name="Daligault H.E."/>
            <person name="Hanschen E.R."/>
            <person name="Kunde Y.A."/>
            <person name="Johnson M.B."/>
            <person name="Starkenburg S.R."/>
            <person name="Johnson S.L."/>
        </authorList>
    </citation>
    <scope>NUCLEOTIDE SEQUENCE [LARGE SCALE GENOMIC DNA]</scope>
</reference>
<dbReference type="PANTHER" id="PTHR47003:SF2">
    <property type="entry name" value="OS01G0970900 PROTEIN"/>
    <property type="match status" value="1"/>
</dbReference>
<dbReference type="RefSeq" id="XP_027368867.1">
    <property type="nucleotide sequence ID" value="XM_027513066.1"/>
</dbReference>
<dbReference type="PANTHER" id="PTHR47003">
    <property type="entry name" value="OS01G0970900 PROTEIN"/>
    <property type="match status" value="1"/>
</dbReference>
<dbReference type="InterPro" id="IPR011990">
    <property type="entry name" value="TPR-like_helical_dom_sf"/>
</dbReference>
<evidence type="ECO:0000256" key="1">
    <source>
        <dbReference type="ARBA" id="ARBA00022737"/>
    </source>
</evidence>
<dbReference type="InterPro" id="IPR044578">
    <property type="entry name" value="BIR6-like"/>
</dbReference>
<protein>
    <submittedName>
        <fullName evidence="4">Pentatricopeptide repeat-containing protein At3g48250, chloroplastic-like</fullName>
    </submittedName>
</protein>
<dbReference type="Gene3D" id="1.25.40.10">
    <property type="entry name" value="Tetratricopeptide repeat domain"/>
    <property type="match status" value="2"/>
</dbReference>
<keyword evidence="1" id="KW-0677">Repeat</keyword>
<dbReference type="OrthoDB" id="185373at2759"/>
<keyword evidence="3" id="KW-1185">Reference proteome</keyword>
<dbReference type="KEGG" id="aprc:113874852"/>
<proteinExistence type="predicted"/>
<evidence type="ECO:0000313" key="4">
    <source>
        <dbReference type="RefSeq" id="XP_027368867.1"/>
    </source>
</evidence>
<name>A0A8B8MMP1_ABRPR</name>
<dbReference type="AlphaFoldDB" id="A0A8B8MMP1"/>
<accession>A0A8B8MMP1</accession>
<dbReference type="Pfam" id="PF13041">
    <property type="entry name" value="PPR_2"/>
    <property type="match status" value="2"/>
</dbReference>
<gene>
    <name evidence="4" type="primary">LOC113874852</name>
</gene>